<dbReference type="InterPro" id="IPR010049">
    <property type="entry name" value="MTA_SAH_Nsdase"/>
</dbReference>
<evidence type="ECO:0000259" key="6">
    <source>
        <dbReference type="Pfam" id="PF01048"/>
    </source>
</evidence>
<dbReference type="PANTHER" id="PTHR46832:SF1">
    <property type="entry name" value="5'-METHYLTHIOADENOSINE_S-ADENOSYLHOMOCYSTEINE NUCLEOSIDASE"/>
    <property type="match status" value="1"/>
</dbReference>
<dbReference type="EC" id="3.2.2.9" evidence="2"/>
<keyword evidence="5" id="KW-0486">Methionine biosynthesis</keyword>
<comment type="caution">
    <text evidence="7">The sequence shown here is derived from an EMBL/GenBank/DDBJ whole genome shotgun (WGS) entry which is preliminary data.</text>
</comment>
<dbReference type="Gene3D" id="3.40.50.1580">
    <property type="entry name" value="Nucleoside phosphorylase domain"/>
    <property type="match status" value="1"/>
</dbReference>
<reference evidence="7" key="1">
    <citation type="journal article" date="2021" name="PeerJ">
        <title>Extensive microbial diversity within the chicken gut microbiome revealed by metagenomics and culture.</title>
        <authorList>
            <person name="Gilroy R."/>
            <person name="Ravi A."/>
            <person name="Getino M."/>
            <person name="Pursley I."/>
            <person name="Horton D.L."/>
            <person name="Alikhan N.F."/>
            <person name="Baker D."/>
            <person name="Gharbi K."/>
            <person name="Hall N."/>
            <person name="Watson M."/>
            <person name="Adriaenssens E.M."/>
            <person name="Foster-Nyarko E."/>
            <person name="Jarju S."/>
            <person name="Secka A."/>
            <person name="Antonio M."/>
            <person name="Oren A."/>
            <person name="Chaudhuri R.R."/>
            <person name="La Ragione R."/>
            <person name="Hildebrand F."/>
            <person name="Pallen M.J."/>
        </authorList>
    </citation>
    <scope>NUCLEOTIDE SEQUENCE</scope>
    <source>
        <strain evidence="7">ChiHecec2B26-7398</strain>
    </source>
</reference>
<reference evidence="7" key="2">
    <citation type="submission" date="2021-04" db="EMBL/GenBank/DDBJ databases">
        <authorList>
            <person name="Gilroy R."/>
        </authorList>
    </citation>
    <scope>NUCLEOTIDE SEQUENCE</scope>
    <source>
        <strain evidence="7">ChiHecec2B26-7398</strain>
    </source>
</reference>
<dbReference type="NCBIfam" id="TIGR01704">
    <property type="entry name" value="MTA_SAH-Nsdase"/>
    <property type="match status" value="1"/>
</dbReference>
<dbReference type="SUPFAM" id="SSF53167">
    <property type="entry name" value="Purine and uridine phosphorylases"/>
    <property type="match status" value="1"/>
</dbReference>
<organism evidence="7 8">
    <name type="scientific">Candidatus Gemmiger excrementipullorum</name>
    <dbReference type="NCBI Taxonomy" id="2838610"/>
    <lineage>
        <taxon>Bacteria</taxon>
        <taxon>Bacillati</taxon>
        <taxon>Bacillota</taxon>
        <taxon>Clostridia</taxon>
        <taxon>Eubacteriales</taxon>
        <taxon>Gemmiger</taxon>
    </lineage>
</organism>
<feature type="domain" description="Nucleoside phosphorylase" evidence="6">
    <location>
        <begin position="3"/>
        <end position="223"/>
    </location>
</feature>
<sequence>MIYGIMGAMPEEVDQLCAKLQDVTCETYAGVDYHRGTLHGKTVVVCCAGMGKANAASTVQVLCTRYGIGQLIFSGVAGNMTSKIGIGDVCVGETVVYHDADMDMLCQSAPFTTEYHGDPALVRAALDACAARGVKAIAGKIATGDRFVGDAATKQAIAAACAPDCVEMEGAAVSQIAARNGVPCVVLRAMSDNADEAGYEVLVVRDFSIAEYVKTATAIVAYMVEHL</sequence>
<dbReference type="GO" id="GO:0005829">
    <property type="term" value="C:cytosol"/>
    <property type="evidence" value="ECO:0007669"/>
    <property type="project" value="TreeGrafter"/>
</dbReference>
<dbReference type="InterPro" id="IPR035994">
    <property type="entry name" value="Nucleoside_phosphorylase_sf"/>
</dbReference>
<dbReference type="Proteomes" id="UP000886751">
    <property type="component" value="Unassembled WGS sequence"/>
</dbReference>
<evidence type="ECO:0000256" key="2">
    <source>
        <dbReference type="ARBA" id="ARBA00011974"/>
    </source>
</evidence>
<comment type="pathway">
    <text evidence="1">Amino-acid biosynthesis; L-methionine biosynthesis via salvage pathway; S-methyl-5-thio-alpha-D-ribose 1-phosphate from S-methyl-5'-thioadenosine (hydrolase route): step 1/2.</text>
</comment>
<gene>
    <name evidence="7" type="ORF">H9846_05925</name>
</gene>
<dbReference type="NCBIfam" id="NF004079">
    <property type="entry name" value="PRK05584.1"/>
    <property type="match status" value="1"/>
</dbReference>
<evidence type="ECO:0000256" key="1">
    <source>
        <dbReference type="ARBA" id="ARBA00004945"/>
    </source>
</evidence>
<dbReference type="GO" id="GO:0019284">
    <property type="term" value="P:L-methionine salvage from S-adenosylmethionine"/>
    <property type="evidence" value="ECO:0007669"/>
    <property type="project" value="TreeGrafter"/>
</dbReference>
<dbReference type="EMBL" id="DXEI01000087">
    <property type="protein sequence ID" value="HIX94976.1"/>
    <property type="molecule type" value="Genomic_DNA"/>
</dbReference>
<evidence type="ECO:0000256" key="5">
    <source>
        <dbReference type="ARBA" id="ARBA00023167"/>
    </source>
</evidence>
<dbReference type="Pfam" id="PF01048">
    <property type="entry name" value="PNP_UDP_1"/>
    <property type="match status" value="1"/>
</dbReference>
<name>A0A9D1Y125_9FIRM</name>
<dbReference type="GO" id="GO:0019509">
    <property type="term" value="P:L-methionine salvage from methylthioadenosine"/>
    <property type="evidence" value="ECO:0007669"/>
    <property type="project" value="InterPro"/>
</dbReference>
<protein>
    <recommendedName>
        <fullName evidence="2">adenosylhomocysteine nucleosidase</fullName>
        <ecNumber evidence="2">3.2.2.9</ecNumber>
    </recommendedName>
</protein>
<proteinExistence type="predicted"/>
<dbReference type="GO" id="GO:0009164">
    <property type="term" value="P:nucleoside catabolic process"/>
    <property type="evidence" value="ECO:0007669"/>
    <property type="project" value="InterPro"/>
</dbReference>
<accession>A0A9D1Y125</accession>
<dbReference type="AlphaFoldDB" id="A0A9D1Y125"/>
<evidence type="ECO:0000256" key="4">
    <source>
        <dbReference type="ARBA" id="ARBA00022801"/>
    </source>
</evidence>
<dbReference type="InterPro" id="IPR000845">
    <property type="entry name" value="Nucleoside_phosphorylase_d"/>
</dbReference>
<keyword evidence="4 7" id="KW-0378">Hydrolase</keyword>
<dbReference type="GO" id="GO:0008782">
    <property type="term" value="F:adenosylhomocysteine nucleosidase activity"/>
    <property type="evidence" value="ECO:0007669"/>
    <property type="project" value="UniProtKB-EC"/>
</dbReference>
<evidence type="ECO:0000313" key="7">
    <source>
        <dbReference type="EMBL" id="HIX94976.1"/>
    </source>
</evidence>
<keyword evidence="7" id="KW-0326">Glycosidase</keyword>
<dbReference type="CDD" id="cd09008">
    <property type="entry name" value="MTAN"/>
    <property type="match status" value="1"/>
</dbReference>
<evidence type="ECO:0000313" key="8">
    <source>
        <dbReference type="Proteomes" id="UP000886751"/>
    </source>
</evidence>
<evidence type="ECO:0000256" key="3">
    <source>
        <dbReference type="ARBA" id="ARBA00022605"/>
    </source>
</evidence>
<dbReference type="GO" id="GO:0008930">
    <property type="term" value="F:methylthioadenosine nucleosidase activity"/>
    <property type="evidence" value="ECO:0007669"/>
    <property type="project" value="InterPro"/>
</dbReference>
<dbReference type="PANTHER" id="PTHR46832">
    <property type="entry name" value="5'-METHYLTHIOADENOSINE/S-ADENOSYLHOMOCYSTEINE NUCLEOSIDASE"/>
    <property type="match status" value="1"/>
</dbReference>
<keyword evidence="3" id="KW-0028">Amino-acid biosynthesis</keyword>